<protein>
    <submittedName>
        <fullName evidence="2">Uncharacterized protein</fullName>
    </submittedName>
</protein>
<dbReference type="OrthoDB" id="6423099at2759"/>
<keyword evidence="3" id="KW-1185">Reference proteome</keyword>
<dbReference type="InterPro" id="IPR043502">
    <property type="entry name" value="DNA/RNA_pol_sf"/>
</dbReference>
<sequence length="533" mass="60762">MLDLRVLVGYFLKGTLSNIDQRKPTAPRGVRHPAKNKIYQRLPAVRAIKHDQRWVDGSYRYDRPCTIEGILSPNQVSQPKMSNLDCVDSPEDVVEMIQELYDSYCCKSNCVKTLHHLHIHQSAGERTLTQHFTNAVEEPLSSTFQSVEQTPTVAGNLSPTPNNKAYKGFQMRRIVRDASTAYSVDNLTSATYVASISRDIEEPATLAYDADTVTAVSITVLCVHYERWNSRIWTAEPRLLDYTDSNMEKTSLRSARSAKGFKYSFLGKHTFLVSDKEIFPATVLIGYDVMTALDEQGKSGTAHFAYFNGRVTLCSRFKENQRHRRSKRSDTGKHHSQSSHENSRNKDQLLLLRPPDNGDITFMDTITSPGNMTVRITYVSKNTYTKLLKKLNLQRCAIDNAEQKELREDILDNPSGFLNDDVNIGMFPGSKSNRHSRRPALPRPRIHRIPLVKRDEVERQIQELQAQGAIELSLTTFTSPFVLIENMESTWRFTEDYRLNAVTKKQVYLIPVDFTAGTKYNFEKKADRIPNPS</sequence>
<dbReference type="SUPFAM" id="SSF56672">
    <property type="entry name" value="DNA/RNA polymerases"/>
    <property type="match status" value="1"/>
</dbReference>
<dbReference type="Gene3D" id="3.10.10.10">
    <property type="entry name" value="HIV Type 1 Reverse Transcriptase, subunit A, domain 1"/>
    <property type="match status" value="1"/>
</dbReference>
<organism evidence="2 3">
    <name type="scientific">Caenorhabditis auriculariae</name>
    <dbReference type="NCBI Taxonomy" id="2777116"/>
    <lineage>
        <taxon>Eukaryota</taxon>
        <taxon>Metazoa</taxon>
        <taxon>Ecdysozoa</taxon>
        <taxon>Nematoda</taxon>
        <taxon>Chromadorea</taxon>
        <taxon>Rhabditida</taxon>
        <taxon>Rhabditina</taxon>
        <taxon>Rhabditomorpha</taxon>
        <taxon>Rhabditoidea</taxon>
        <taxon>Rhabditidae</taxon>
        <taxon>Peloderinae</taxon>
        <taxon>Caenorhabditis</taxon>
    </lineage>
</organism>
<feature type="region of interest" description="Disordered" evidence="1">
    <location>
        <begin position="318"/>
        <end position="351"/>
    </location>
</feature>
<evidence type="ECO:0000256" key="1">
    <source>
        <dbReference type="SAM" id="MobiDB-lite"/>
    </source>
</evidence>
<dbReference type="AlphaFoldDB" id="A0A8S1HEL7"/>
<reference evidence="2" key="1">
    <citation type="submission" date="2020-10" db="EMBL/GenBank/DDBJ databases">
        <authorList>
            <person name="Kikuchi T."/>
        </authorList>
    </citation>
    <scope>NUCLEOTIDE SEQUENCE</scope>
    <source>
        <strain evidence="2">NKZ352</strain>
    </source>
</reference>
<comment type="caution">
    <text evidence="2">The sequence shown here is derived from an EMBL/GenBank/DDBJ whole genome shotgun (WGS) entry which is preliminary data.</text>
</comment>
<dbReference type="EMBL" id="CAJGYM010000023">
    <property type="protein sequence ID" value="CAD6191730.1"/>
    <property type="molecule type" value="Genomic_DNA"/>
</dbReference>
<proteinExistence type="predicted"/>
<dbReference type="Proteomes" id="UP000835052">
    <property type="component" value="Unassembled WGS sequence"/>
</dbReference>
<evidence type="ECO:0000313" key="2">
    <source>
        <dbReference type="EMBL" id="CAD6191730.1"/>
    </source>
</evidence>
<gene>
    <name evidence="2" type="ORF">CAUJ_LOCUS7649</name>
</gene>
<name>A0A8S1HEL7_9PELO</name>
<evidence type="ECO:0000313" key="3">
    <source>
        <dbReference type="Proteomes" id="UP000835052"/>
    </source>
</evidence>
<accession>A0A8S1HEL7</accession>